<dbReference type="Proteomes" id="UP001321786">
    <property type="component" value="Chromosome"/>
</dbReference>
<dbReference type="SUPFAM" id="SSF160904">
    <property type="entry name" value="Jann2411-like"/>
    <property type="match status" value="1"/>
</dbReference>
<accession>A0AAU9E5C6</accession>
<evidence type="ECO:0000313" key="2">
    <source>
        <dbReference type="EMBL" id="BEP29881.1"/>
    </source>
</evidence>
<reference evidence="2 3" key="1">
    <citation type="submission" date="2023-08" db="EMBL/GenBank/DDBJ databases">
        <title>Helicovermis profunda gen. nov., sp. nov., a novel mesophilic, fermentative bacterium within the Bacillota from a deep-sea hydrothermal vent chimney.</title>
        <authorList>
            <person name="Miyazaki U."/>
            <person name="Mizutani D."/>
            <person name="Hashimoto Y."/>
            <person name="Tame A."/>
            <person name="Sawayama S."/>
            <person name="Miyazaki J."/>
            <person name="Takai K."/>
            <person name="Nakagawa S."/>
        </authorList>
    </citation>
    <scope>NUCLEOTIDE SEQUENCE [LARGE SCALE GENOMIC DNA]</scope>
    <source>
        <strain evidence="2 3">S502</strain>
    </source>
</reference>
<dbReference type="InterPro" id="IPR010852">
    <property type="entry name" value="ABATE"/>
</dbReference>
<name>A0AAU9E5C6_9FIRM</name>
<organism evidence="2 3">
    <name type="scientific">Helicovermis profundi</name>
    <dbReference type="NCBI Taxonomy" id="3065157"/>
    <lineage>
        <taxon>Bacteria</taxon>
        <taxon>Bacillati</taxon>
        <taxon>Bacillota</taxon>
        <taxon>Clostridia</taxon>
        <taxon>Helicovermis</taxon>
    </lineage>
</organism>
<dbReference type="EMBL" id="AP028654">
    <property type="protein sequence ID" value="BEP29881.1"/>
    <property type="molecule type" value="Genomic_DNA"/>
</dbReference>
<feature type="domain" description="Zinc finger CGNR" evidence="1">
    <location>
        <begin position="134"/>
        <end position="174"/>
    </location>
</feature>
<dbReference type="PANTHER" id="PTHR35525">
    <property type="entry name" value="BLL6575 PROTEIN"/>
    <property type="match status" value="1"/>
</dbReference>
<evidence type="ECO:0000313" key="3">
    <source>
        <dbReference type="Proteomes" id="UP001321786"/>
    </source>
</evidence>
<dbReference type="PANTHER" id="PTHR35525:SF3">
    <property type="entry name" value="BLL6575 PROTEIN"/>
    <property type="match status" value="1"/>
</dbReference>
<dbReference type="Gene3D" id="1.10.3300.10">
    <property type="entry name" value="Jann2411-like domain"/>
    <property type="match status" value="1"/>
</dbReference>
<proteinExistence type="predicted"/>
<dbReference type="KEGG" id="hprf:HLPR_22120"/>
<protein>
    <submittedName>
        <fullName evidence="2">ABATE domain-containing protein</fullName>
    </submittedName>
</protein>
<keyword evidence="3" id="KW-1185">Reference proteome</keyword>
<dbReference type="RefSeq" id="WP_338535492.1">
    <property type="nucleotide sequence ID" value="NZ_AP028654.1"/>
</dbReference>
<gene>
    <name evidence="2" type="ORF">HLPR_22120</name>
</gene>
<dbReference type="AlphaFoldDB" id="A0AAU9E5C6"/>
<dbReference type="InterPro" id="IPR023286">
    <property type="entry name" value="ABATE_dom_sf"/>
</dbReference>
<dbReference type="Pfam" id="PF11706">
    <property type="entry name" value="zf-CGNR"/>
    <property type="match status" value="1"/>
</dbReference>
<dbReference type="InterPro" id="IPR021005">
    <property type="entry name" value="Znf_CGNR"/>
</dbReference>
<sequence>MKYLCIEFINTEWYNFHEMFKEPLKDEKLILDFFNSWNIDFKKPLQNNQIEILLDLRDLLKKIIYSNCKNEKIDLNDFRLINNYMASYEFKKNIVFENGEYNIIEVLTNSYVNLVVYKIISSFFDLVSENKLSRINYCKNPDCNWLFYDESKNKTRKWCDNTCASLMKVRKYRNKLKSSNNHLL</sequence>
<evidence type="ECO:0000259" key="1">
    <source>
        <dbReference type="Pfam" id="PF11706"/>
    </source>
</evidence>